<gene>
    <name evidence="3" type="ordered locus">Tmar_2173</name>
</gene>
<proteinExistence type="predicted"/>
<keyword evidence="2" id="KW-0472">Membrane</keyword>
<dbReference type="EMBL" id="CP002344">
    <property type="protein sequence ID" value="ADU52253.1"/>
    <property type="molecule type" value="Genomic_DNA"/>
</dbReference>
<evidence type="ECO:0000313" key="4">
    <source>
        <dbReference type="Proteomes" id="UP000008915"/>
    </source>
</evidence>
<reference evidence="3 4" key="1">
    <citation type="journal article" date="2010" name="Stand. Genomic Sci.">
        <title>Complete genome sequence of Thermaerobacter marianensis type strain (7p75a).</title>
        <authorList>
            <person name="Han C."/>
            <person name="Gu W."/>
            <person name="Zhang X."/>
            <person name="Lapidus A."/>
            <person name="Nolan M."/>
            <person name="Copeland A."/>
            <person name="Lucas S."/>
            <person name="Del Rio T.G."/>
            <person name="Tice H."/>
            <person name="Cheng J.F."/>
            <person name="Tapia R."/>
            <person name="Goodwin L."/>
            <person name="Pitluck S."/>
            <person name="Pagani I."/>
            <person name="Ivanova N."/>
            <person name="Mavromatis K."/>
            <person name="Mikhailova N."/>
            <person name="Pati A."/>
            <person name="Chen A."/>
            <person name="Palaniappan K."/>
            <person name="Land M."/>
            <person name="Hauser L."/>
            <person name="Chang Y.J."/>
            <person name="Jeffries C.D."/>
            <person name="Schneider S."/>
            <person name="Rohde M."/>
            <person name="Goker M."/>
            <person name="Pukall R."/>
            <person name="Woyke T."/>
            <person name="Bristow J."/>
            <person name="Eisen J.A."/>
            <person name="Markowitz V."/>
            <person name="Hugenholtz P."/>
            <person name="Kyrpides N.C."/>
            <person name="Klenk H.P."/>
            <person name="Detter J.C."/>
        </authorList>
    </citation>
    <scope>NUCLEOTIDE SEQUENCE [LARGE SCALE GENOMIC DNA]</scope>
    <source>
        <strain evidence="4">ATCC 700841 / DSM 12885 / JCM 10246 / 7p75a</strain>
    </source>
</reference>
<dbReference type="HOGENOM" id="CLU_050521_1_0_9"/>
<name>E6SK95_THEM7</name>
<dbReference type="PIRSF" id="PIRSF029895">
    <property type="entry name" value="SpoIV"/>
    <property type="match status" value="1"/>
</dbReference>
<dbReference type="OrthoDB" id="1640349at2"/>
<reference evidence="4" key="2">
    <citation type="journal article" date="2010" name="Stand. Genomic Sci.">
        <title>Complete genome sequence of Thermaerobacter marianensis type strain (7p75aT).</title>
        <authorList>
            <person name="Han C."/>
            <person name="Gu W."/>
            <person name="Zhang X."/>
            <person name="Lapidus A."/>
            <person name="Nolan M."/>
            <person name="Copeland A."/>
            <person name="Lucas S."/>
            <person name="Glavina Del Rio T."/>
            <person name="Tice H."/>
            <person name="Cheng J."/>
            <person name="Tapia R."/>
            <person name="Goodwin L."/>
            <person name="Pitluck S."/>
            <person name="Pagani I."/>
            <person name="Ivanova N."/>
            <person name="Mavromatis K."/>
            <person name="Mikhailova N."/>
            <person name="Pati A."/>
            <person name="Chen A."/>
            <person name="Palaniappan K."/>
            <person name="Land M."/>
            <person name="Hauser L."/>
            <person name="Chang Y."/>
            <person name="Jeffries C."/>
            <person name="Schneider S."/>
            <person name="Rohde M."/>
            <person name="Goker M."/>
            <person name="Pukall R."/>
            <person name="Woyke T."/>
            <person name="Bristow J."/>
            <person name="Eisen J."/>
            <person name="Markowitz V."/>
            <person name="Hugenholtz P."/>
            <person name="Kyrpides N."/>
            <person name="Klenk H."/>
            <person name="Detter J."/>
        </authorList>
    </citation>
    <scope>NUCLEOTIDE SEQUENCE [LARGE SCALE GENOMIC DNA]</scope>
    <source>
        <strain evidence="4">ATCC 700841 / DSM 12885 / JCM 10246 / 7p75a</strain>
    </source>
</reference>
<accession>E6SK95</accession>
<evidence type="ECO:0000256" key="1">
    <source>
        <dbReference type="SAM" id="MobiDB-lite"/>
    </source>
</evidence>
<feature type="transmembrane region" description="Helical" evidence="2">
    <location>
        <begin position="120"/>
        <end position="142"/>
    </location>
</feature>
<feature type="region of interest" description="Disordered" evidence="1">
    <location>
        <begin position="20"/>
        <end position="51"/>
    </location>
</feature>
<dbReference type="NCBIfam" id="TIGR02876">
    <property type="entry name" value="spore_yqfD"/>
    <property type="match status" value="1"/>
</dbReference>
<sequence length="438" mass="48468">MRGLWRFVLGSVEVVVTPSPRRPAPVPWRNGTGRGGRQPGAGRDPGRPRTGPEAFLNGAAAAGMILWRVRREPDGGLRAWVALDQLGTLRAVARQARCRVRFGRRVGWPFLWRRLVRRRVLLAGGLVTALLLYYLSGSIWFIEIQGLEHLPEAVLRQELARVGLRPGVRKADIDLRRLAERLPLEVPGVAWVGITHYGVKVVLDVVEKEPPPAVPADRPAHVVARRPGVIVQVLALRGEPVVRPGQVVRAGQILIRGQYLPPAPPPGAGRQGAPPPGRGKAVAALGRVLARTWYSQYREVRLEQTLAVRTGRAWQQVVLRIGPWRVPVYWQRGEPGRYEVERRVLWAVPSWRDGPAPVELVRETRHQVVLTRQTLTLQQAVRQVERQLAAQVAAGLAPGGRVVAVRSQVVQQGAGFVGIRTTVEAIEDIGVQRPFTVR</sequence>
<dbReference type="RefSeq" id="WP_013496553.1">
    <property type="nucleotide sequence ID" value="NC_014831.1"/>
</dbReference>
<keyword evidence="2" id="KW-0812">Transmembrane</keyword>
<dbReference type="STRING" id="644966.Tmar_2173"/>
<keyword evidence="2" id="KW-1133">Transmembrane helix</keyword>
<protein>
    <submittedName>
        <fullName evidence="3">Sporulation protein YqfD</fullName>
    </submittedName>
</protein>
<organism evidence="3 4">
    <name type="scientific">Thermaerobacter marianensis (strain ATCC 700841 / DSM 12885 / JCM 10246 / 7p75a)</name>
    <dbReference type="NCBI Taxonomy" id="644966"/>
    <lineage>
        <taxon>Bacteria</taxon>
        <taxon>Bacillati</taxon>
        <taxon>Bacillota</taxon>
        <taxon>Clostridia</taxon>
        <taxon>Eubacteriales</taxon>
        <taxon>Clostridiales Family XVII. Incertae Sedis</taxon>
        <taxon>Thermaerobacter</taxon>
    </lineage>
</organism>
<dbReference type="Proteomes" id="UP000008915">
    <property type="component" value="Chromosome"/>
</dbReference>
<dbReference type="InterPro" id="IPR010690">
    <property type="entry name" value="YqfD"/>
</dbReference>
<dbReference type="KEGG" id="tmr:Tmar_2173"/>
<dbReference type="AlphaFoldDB" id="E6SK95"/>
<dbReference type="eggNOG" id="COG0561">
    <property type="taxonomic scope" value="Bacteria"/>
</dbReference>
<keyword evidence="4" id="KW-1185">Reference proteome</keyword>
<dbReference type="Pfam" id="PF06898">
    <property type="entry name" value="YqfD"/>
    <property type="match status" value="1"/>
</dbReference>
<evidence type="ECO:0000256" key="2">
    <source>
        <dbReference type="SAM" id="Phobius"/>
    </source>
</evidence>
<evidence type="ECO:0000313" key="3">
    <source>
        <dbReference type="EMBL" id="ADU52253.1"/>
    </source>
</evidence>